<name>A0A0B1P4C6_UNCNE</name>
<dbReference type="GO" id="GO:0019509">
    <property type="term" value="P:L-methionine salvage from methylthioadenosine"/>
    <property type="evidence" value="ECO:0007669"/>
    <property type="project" value="EnsemblFungi"/>
</dbReference>
<dbReference type="InterPro" id="IPR023943">
    <property type="entry name" value="Enolase-ppase_E1"/>
</dbReference>
<dbReference type="Gene3D" id="3.40.50.1000">
    <property type="entry name" value="HAD superfamily/HAD-like"/>
    <property type="match status" value="1"/>
</dbReference>
<dbReference type="Proteomes" id="UP000030854">
    <property type="component" value="Unassembled WGS sequence"/>
</dbReference>
<proteinExistence type="predicted"/>
<protein>
    <submittedName>
        <fullName evidence="4">Putative enolase-phosphatase e1</fullName>
    </submittedName>
</protein>
<dbReference type="STRING" id="52586.A0A0B1P4C6"/>
<evidence type="ECO:0000256" key="2">
    <source>
        <dbReference type="ARBA" id="ARBA00022801"/>
    </source>
</evidence>
<dbReference type="OMA" id="QDSKVPY"/>
<dbReference type="PANTHER" id="PTHR20371">
    <property type="entry name" value="ENOLASE-PHOSPHATASE E1"/>
    <property type="match status" value="1"/>
</dbReference>
<sequence>MSNDIKDPNLKNLQGYLWLTGYESGSIRCPLFSDVAPMLKKWKNAGLHIFIYSSGSVAAQKLLFQYTQEDADLRPLISGYFDTLNAGPKTLSTSYTRLITECNIDGVKRDSSHWLFFSDRVEEVSAALTAGMKAIVVHRDGNAPISAGDRSRYLVIERFNEVEIL</sequence>
<comment type="caution">
    <text evidence="4">The sequence shown here is derived from an EMBL/GenBank/DDBJ whole genome shotgun (WGS) entry which is preliminary data.</text>
</comment>
<evidence type="ECO:0000313" key="5">
    <source>
        <dbReference type="Proteomes" id="UP000030854"/>
    </source>
</evidence>
<dbReference type="GO" id="GO:0000287">
    <property type="term" value="F:magnesium ion binding"/>
    <property type="evidence" value="ECO:0007669"/>
    <property type="project" value="InterPro"/>
</dbReference>
<dbReference type="PANTHER" id="PTHR20371:SF1">
    <property type="entry name" value="ENOLASE-PHOSPHATASE E1"/>
    <property type="match status" value="1"/>
</dbReference>
<dbReference type="EMBL" id="JNVN01002261">
    <property type="protein sequence ID" value="KHJ32180.1"/>
    <property type="molecule type" value="Genomic_DNA"/>
</dbReference>
<gene>
    <name evidence="4" type="ORF">EV44_g5327</name>
</gene>
<evidence type="ECO:0000256" key="3">
    <source>
        <dbReference type="ARBA" id="ARBA00023167"/>
    </source>
</evidence>
<dbReference type="AlphaFoldDB" id="A0A0B1P4C6"/>
<evidence type="ECO:0000313" key="4">
    <source>
        <dbReference type="EMBL" id="KHJ32180.1"/>
    </source>
</evidence>
<organism evidence="4 5">
    <name type="scientific">Uncinula necator</name>
    <name type="common">Grape powdery mildew</name>
    <dbReference type="NCBI Taxonomy" id="52586"/>
    <lineage>
        <taxon>Eukaryota</taxon>
        <taxon>Fungi</taxon>
        <taxon>Dikarya</taxon>
        <taxon>Ascomycota</taxon>
        <taxon>Pezizomycotina</taxon>
        <taxon>Leotiomycetes</taxon>
        <taxon>Erysiphales</taxon>
        <taxon>Erysiphaceae</taxon>
        <taxon>Erysiphe</taxon>
    </lineage>
</organism>
<dbReference type="NCBIfam" id="TIGR01691">
    <property type="entry name" value="enolase-ppase"/>
    <property type="match status" value="1"/>
</dbReference>
<dbReference type="HOGENOM" id="CLU_023273_2_0_1"/>
<keyword evidence="5" id="KW-1185">Reference proteome</keyword>
<keyword evidence="2" id="KW-0378">Hydrolase</keyword>
<evidence type="ECO:0000256" key="1">
    <source>
        <dbReference type="ARBA" id="ARBA00022605"/>
    </source>
</evidence>
<dbReference type="InterPro" id="IPR023214">
    <property type="entry name" value="HAD_sf"/>
</dbReference>
<reference evidence="4 5" key="1">
    <citation type="journal article" date="2014" name="BMC Genomics">
        <title>Adaptive genomic structural variation in the grape powdery mildew pathogen, Erysiphe necator.</title>
        <authorList>
            <person name="Jones L."/>
            <person name="Riaz S."/>
            <person name="Morales-Cruz A."/>
            <person name="Amrine K.C."/>
            <person name="McGuire B."/>
            <person name="Gubler W.D."/>
            <person name="Walker M.A."/>
            <person name="Cantu D."/>
        </authorList>
    </citation>
    <scope>NUCLEOTIDE SEQUENCE [LARGE SCALE GENOMIC DNA]</scope>
    <source>
        <strain evidence="5">c</strain>
    </source>
</reference>
<keyword evidence="1" id="KW-0028">Amino-acid biosynthesis</keyword>
<dbReference type="GO" id="GO:0043874">
    <property type="term" value="F:acireductone synthase activity"/>
    <property type="evidence" value="ECO:0007669"/>
    <property type="project" value="InterPro"/>
</dbReference>
<dbReference type="InterPro" id="IPR036412">
    <property type="entry name" value="HAD-like_sf"/>
</dbReference>
<dbReference type="SUPFAM" id="SSF56784">
    <property type="entry name" value="HAD-like"/>
    <property type="match status" value="1"/>
</dbReference>
<accession>A0A0B1P4C6</accession>
<keyword evidence="3" id="KW-0486">Methionine biosynthesis</keyword>